<dbReference type="GO" id="GO:0005634">
    <property type="term" value="C:nucleus"/>
    <property type="evidence" value="ECO:0007669"/>
    <property type="project" value="TreeGrafter"/>
</dbReference>
<reference evidence="7" key="2">
    <citation type="journal article" date="2024" name="Plant">
        <title>Genomic evolution and insights into agronomic trait innovations of Sesamum species.</title>
        <authorList>
            <person name="Miao H."/>
            <person name="Wang L."/>
            <person name="Qu L."/>
            <person name="Liu H."/>
            <person name="Sun Y."/>
            <person name="Le M."/>
            <person name="Wang Q."/>
            <person name="Wei S."/>
            <person name="Zheng Y."/>
            <person name="Lin W."/>
            <person name="Duan Y."/>
            <person name="Cao H."/>
            <person name="Xiong S."/>
            <person name="Wang X."/>
            <person name="Wei L."/>
            <person name="Li C."/>
            <person name="Ma Q."/>
            <person name="Ju M."/>
            <person name="Zhao R."/>
            <person name="Li G."/>
            <person name="Mu C."/>
            <person name="Tian Q."/>
            <person name="Mei H."/>
            <person name="Zhang T."/>
            <person name="Gao T."/>
            <person name="Zhang H."/>
        </authorList>
    </citation>
    <scope>NUCLEOTIDE SEQUENCE</scope>
    <source>
        <strain evidence="7">G02</strain>
    </source>
</reference>
<evidence type="ECO:0000259" key="6">
    <source>
        <dbReference type="PROSITE" id="PS50119"/>
    </source>
</evidence>
<dbReference type="GO" id="GO:0008270">
    <property type="term" value="F:zinc ion binding"/>
    <property type="evidence" value="ECO:0007669"/>
    <property type="project" value="UniProtKB-KW"/>
</dbReference>
<proteinExistence type="predicted"/>
<evidence type="ECO:0000256" key="4">
    <source>
        <dbReference type="PROSITE-ProRule" id="PRU00024"/>
    </source>
</evidence>
<dbReference type="PANTHER" id="PTHR31319:SF53">
    <property type="entry name" value="ZINC FINGER PROTEIN CONSTANS-LIKE 5"/>
    <property type="match status" value="1"/>
</dbReference>
<dbReference type="PROSITE" id="PS50119">
    <property type="entry name" value="ZF_BBOX"/>
    <property type="match status" value="1"/>
</dbReference>
<dbReference type="EMBL" id="JACGWJ010000019">
    <property type="protein sequence ID" value="KAL0346010.1"/>
    <property type="molecule type" value="Genomic_DNA"/>
</dbReference>
<feature type="region of interest" description="Disordered" evidence="5">
    <location>
        <begin position="211"/>
        <end position="245"/>
    </location>
</feature>
<gene>
    <name evidence="7" type="ORF">Sradi_4432300</name>
</gene>
<evidence type="ECO:0000256" key="2">
    <source>
        <dbReference type="ARBA" id="ARBA00022771"/>
    </source>
</evidence>
<comment type="caution">
    <text evidence="7">The sequence shown here is derived from an EMBL/GenBank/DDBJ whole genome shotgun (WGS) entry which is preliminary data.</text>
</comment>
<evidence type="ECO:0000256" key="1">
    <source>
        <dbReference type="ARBA" id="ARBA00022723"/>
    </source>
</evidence>
<dbReference type="InterPro" id="IPR000315">
    <property type="entry name" value="Znf_B-box"/>
</dbReference>
<evidence type="ECO:0000256" key="5">
    <source>
        <dbReference type="SAM" id="MobiDB-lite"/>
    </source>
</evidence>
<evidence type="ECO:0000313" key="7">
    <source>
        <dbReference type="EMBL" id="KAL0346010.1"/>
    </source>
</evidence>
<keyword evidence="2 4" id="KW-0863">Zinc-finger</keyword>
<dbReference type="PANTHER" id="PTHR31319">
    <property type="entry name" value="ZINC FINGER PROTEIN CONSTANS-LIKE 4"/>
    <property type="match status" value="1"/>
</dbReference>
<reference evidence="7" key="1">
    <citation type="submission" date="2020-06" db="EMBL/GenBank/DDBJ databases">
        <authorList>
            <person name="Li T."/>
            <person name="Hu X."/>
            <person name="Zhang T."/>
            <person name="Song X."/>
            <person name="Zhang H."/>
            <person name="Dai N."/>
            <person name="Sheng W."/>
            <person name="Hou X."/>
            <person name="Wei L."/>
        </authorList>
    </citation>
    <scope>NUCLEOTIDE SEQUENCE</scope>
    <source>
        <strain evidence="7">G02</strain>
        <tissue evidence="7">Leaf</tissue>
    </source>
</reference>
<keyword evidence="1" id="KW-0479">Metal-binding</keyword>
<keyword evidence="3" id="KW-0862">Zinc</keyword>
<evidence type="ECO:0000256" key="3">
    <source>
        <dbReference type="ARBA" id="ARBA00022833"/>
    </source>
</evidence>
<dbReference type="GO" id="GO:0003700">
    <property type="term" value="F:DNA-binding transcription factor activity"/>
    <property type="evidence" value="ECO:0007669"/>
    <property type="project" value="TreeGrafter"/>
</dbReference>
<sequence length="275" mass="29514">MGISHDGAGVARPPKSFTPGWNAAAKPCDYCSSAAALLFCHAHSAFMCMACDSKVHASDDKHERVWMCEVCEHAPAAVTCKADAAALCVSCDRDILRQPPRPSPRACCGGSLLRDRRIHVDDPYGGDSVVPVQPTIKPPVPVQSTHQHSPENRFEIDFTRSRIASYNSNYTTPSLSHSVSSSSMDVGIVPEGSSMSEISYSFPRTMSTSSFDLSANTGSQPAGLDREARAYAETRPRIKGRFAKRSDSESDIDGIFSSGGGSLFADARYGVVPSF</sequence>
<feature type="compositionally biased region" description="Polar residues" evidence="5">
    <location>
        <begin position="211"/>
        <end position="220"/>
    </location>
</feature>
<dbReference type="CDD" id="cd19821">
    <property type="entry name" value="Bbox1_BBX-like"/>
    <property type="match status" value="1"/>
</dbReference>
<dbReference type="InterPro" id="IPR045281">
    <property type="entry name" value="CONSTANS-like"/>
</dbReference>
<feature type="domain" description="B box-type" evidence="6">
    <location>
        <begin position="23"/>
        <end position="67"/>
    </location>
</feature>
<name>A0AAW2NR53_SESRA</name>
<dbReference type="SMART" id="SM00336">
    <property type="entry name" value="BBOX"/>
    <property type="match status" value="2"/>
</dbReference>
<feature type="compositionally biased region" description="Basic and acidic residues" evidence="5">
    <location>
        <begin position="224"/>
        <end position="236"/>
    </location>
</feature>
<dbReference type="GO" id="GO:0009909">
    <property type="term" value="P:regulation of flower development"/>
    <property type="evidence" value="ECO:0007669"/>
    <property type="project" value="InterPro"/>
</dbReference>
<protein>
    <submittedName>
        <fullName evidence="7">Zinc finger protein CONSTANS-LIKE 5</fullName>
    </submittedName>
</protein>
<organism evidence="7">
    <name type="scientific">Sesamum radiatum</name>
    <name type="common">Black benniseed</name>
    <dbReference type="NCBI Taxonomy" id="300843"/>
    <lineage>
        <taxon>Eukaryota</taxon>
        <taxon>Viridiplantae</taxon>
        <taxon>Streptophyta</taxon>
        <taxon>Embryophyta</taxon>
        <taxon>Tracheophyta</taxon>
        <taxon>Spermatophyta</taxon>
        <taxon>Magnoliopsida</taxon>
        <taxon>eudicotyledons</taxon>
        <taxon>Gunneridae</taxon>
        <taxon>Pentapetalae</taxon>
        <taxon>asterids</taxon>
        <taxon>lamiids</taxon>
        <taxon>Lamiales</taxon>
        <taxon>Pedaliaceae</taxon>
        <taxon>Sesamum</taxon>
    </lineage>
</organism>
<accession>A0AAW2NR53</accession>
<dbReference type="AlphaFoldDB" id="A0AAW2NR53"/>
<dbReference type="InterPro" id="IPR049808">
    <property type="entry name" value="CONSTANS-like_Bbox1"/>
</dbReference>